<organism evidence="1 2">
    <name type="scientific">Ditylenchus destructor</name>
    <dbReference type="NCBI Taxonomy" id="166010"/>
    <lineage>
        <taxon>Eukaryota</taxon>
        <taxon>Metazoa</taxon>
        <taxon>Ecdysozoa</taxon>
        <taxon>Nematoda</taxon>
        <taxon>Chromadorea</taxon>
        <taxon>Rhabditida</taxon>
        <taxon>Tylenchina</taxon>
        <taxon>Tylenchomorpha</taxon>
        <taxon>Sphaerularioidea</taxon>
        <taxon>Anguinidae</taxon>
        <taxon>Anguininae</taxon>
        <taxon>Ditylenchus</taxon>
    </lineage>
</organism>
<sequence length="142" mass="16136">MNQVLTSSAVFYNTCSSQDISSDYVAGISKISQPTMNTDKNFSVRRRAHKLHISSKKKQRTAVLEKLRNMVGAESCLSQLELMQRIIDYICNLQCALNNPTGPSLFNSTSQEHSEHEMINSPDTVHQLITQLTMLMKFKRVR</sequence>
<dbReference type="Proteomes" id="UP001201812">
    <property type="component" value="Unassembled WGS sequence"/>
</dbReference>
<proteinExistence type="predicted"/>
<dbReference type="EMBL" id="JAKKPZ010000002">
    <property type="protein sequence ID" value="KAI1726599.1"/>
    <property type="molecule type" value="Genomic_DNA"/>
</dbReference>
<keyword evidence="2" id="KW-1185">Reference proteome</keyword>
<accession>A0AAD4NG12</accession>
<name>A0AAD4NG12_9BILA</name>
<evidence type="ECO:0000313" key="1">
    <source>
        <dbReference type="EMBL" id="KAI1726599.1"/>
    </source>
</evidence>
<gene>
    <name evidence="1" type="ORF">DdX_03321</name>
</gene>
<dbReference type="AlphaFoldDB" id="A0AAD4NG12"/>
<comment type="caution">
    <text evidence="1">The sequence shown here is derived from an EMBL/GenBank/DDBJ whole genome shotgun (WGS) entry which is preliminary data.</text>
</comment>
<reference evidence="1" key="1">
    <citation type="submission" date="2022-01" db="EMBL/GenBank/DDBJ databases">
        <title>Genome Sequence Resource for Two Populations of Ditylenchus destructor, the Migratory Endoparasitic Phytonematode.</title>
        <authorList>
            <person name="Zhang H."/>
            <person name="Lin R."/>
            <person name="Xie B."/>
        </authorList>
    </citation>
    <scope>NUCLEOTIDE SEQUENCE</scope>
    <source>
        <strain evidence="1">BazhouSP</strain>
    </source>
</reference>
<dbReference type="InterPro" id="IPR036638">
    <property type="entry name" value="HLH_DNA-bd_sf"/>
</dbReference>
<dbReference type="GO" id="GO:0046983">
    <property type="term" value="F:protein dimerization activity"/>
    <property type="evidence" value="ECO:0007669"/>
    <property type="project" value="InterPro"/>
</dbReference>
<evidence type="ECO:0000313" key="2">
    <source>
        <dbReference type="Proteomes" id="UP001201812"/>
    </source>
</evidence>
<evidence type="ECO:0008006" key="3">
    <source>
        <dbReference type="Google" id="ProtNLM"/>
    </source>
</evidence>
<protein>
    <recommendedName>
        <fullName evidence="3">BHLH domain-containing protein</fullName>
    </recommendedName>
</protein>
<dbReference type="Gene3D" id="4.10.280.10">
    <property type="entry name" value="Helix-loop-helix DNA-binding domain"/>
    <property type="match status" value="1"/>
</dbReference>